<evidence type="ECO:0000313" key="1">
    <source>
        <dbReference type="EMBL" id="TDS75988.1"/>
    </source>
</evidence>
<proteinExistence type="predicted"/>
<name>A0A4V3EAD6_9MICO</name>
<gene>
    <name evidence="1" type="ORF">CLV52_3103</name>
</gene>
<dbReference type="AlphaFoldDB" id="A0A4V3EAD6"/>
<dbReference type="EMBL" id="SOAM01000003">
    <property type="protein sequence ID" value="TDS75988.1"/>
    <property type="molecule type" value="Genomic_DNA"/>
</dbReference>
<dbReference type="Proteomes" id="UP000295344">
    <property type="component" value="Unassembled WGS sequence"/>
</dbReference>
<evidence type="ECO:0000313" key="2">
    <source>
        <dbReference type="Proteomes" id="UP000295344"/>
    </source>
</evidence>
<keyword evidence="2" id="KW-1185">Reference proteome</keyword>
<protein>
    <submittedName>
        <fullName evidence="1">Uncharacterized protein</fullName>
    </submittedName>
</protein>
<reference evidence="1 2" key="1">
    <citation type="submission" date="2019-03" db="EMBL/GenBank/DDBJ databases">
        <title>Genomic Encyclopedia of Archaeal and Bacterial Type Strains, Phase II (KMG-II): from individual species to whole genera.</title>
        <authorList>
            <person name="Goeker M."/>
        </authorList>
    </citation>
    <scope>NUCLEOTIDE SEQUENCE [LARGE SCALE GENOMIC DNA]</scope>
    <source>
        <strain evidence="1 2">DSM 24782</strain>
    </source>
</reference>
<sequence>MDPVRGRESLLLVRHRNHTGLSSSALTRGARSGDLTRLRSGAFVRTDVWSALSPDERIRLEVAAAAAVHRGSFTASHRSAAALWRAPRIQRHDGLVHQRVSVTTGSRTEHGIRKHAVADTDLHLTRIDGIEVTDLPRTVLDLAATEPFTAAVAVADWALRGGVTKERLITSLDEWSPLRNRARIERVIAFADPLAQGAGESVSRVQIAECGLPAPVLQQRFDDELGLIGFVDFFWPAFDLIGEFDGLVKYRKPEYMNGRTDADVVIDEKRREDRLRATPRRPGVTRWIWSTLSPVGRLEAQLRSAGLR</sequence>
<dbReference type="RefSeq" id="WP_133767209.1">
    <property type="nucleotide sequence ID" value="NZ_BAAARP010000001.1"/>
</dbReference>
<accession>A0A4V3EAD6</accession>
<organism evidence="1 2">
    <name type="scientific">Amnibacterium kyonggiense</name>
    <dbReference type="NCBI Taxonomy" id="595671"/>
    <lineage>
        <taxon>Bacteria</taxon>
        <taxon>Bacillati</taxon>
        <taxon>Actinomycetota</taxon>
        <taxon>Actinomycetes</taxon>
        <taxon>Micrococcales</taxon>
        <taxon>Microbacteriaceae</taxon>
        <taxon>Amnibacterium</taxon>
    </lineage>
</organism>
<comment type="caution">
    <text evidence="1">The sequence shown here is derived from an EMBL/GenBank/DDBJ whole genome shotgun (WGS) entry which is preliminary data.</text>
</comment>
<dbReference type="OrthoDB" id="5517693at2"/>